<dbReference type="AlphaFoldDB" id="H3NI11"/>
<dbReference type="PANTHER" id="PTHR38454">
    <property type="entry name" value="INTEGRAL MEMBRANE PROTEIN-RELATED"/>
    <property type="match status" value="1"/>
</dbReference>
<evidence type="ECO:0008006" key="4">
    <source>
        <dbReference type="Google" id="ProtNLM"/>
    </source>
</evidence>
<evidence type="ECO:0000313" key="2">
    <source>
        <dbReference type="EMBL" id="EHR37810.1"/>
    </source>
</evidence>
<reference evidence="2 3" key="1">
    <citation type="submission" date="2012-01" db="EMBL/GenBank/DDBJ databases">
        <title>The Genome Sequence of Facklamia languida CCUG 37842.</title>
        <authorList>
            <consortium name="The Broad Institute Genome Sequencing Platform"/>
            <person name="Earl A."/>
            <person name="Ward D."/>
            <person name="Feldgarden M."/>
            <person name="Gevers D."/>
            <person name="Huys G."/>
            <person name="Young S.K."/>
            <person name="Zeng Q."/>
            <person name="Gargeya S."/>
            <person name="Fitzgerald M."/>
            <person name="Haas B."/>
            <person name="Abouelleil A."/>
            <person name="Alvarado L."/>
            <person name="Arachchi H.M."/>
            <person name="Berlin A."/>
            <person name="Chapman S.B."/>
            <person name="Gearin G."/>
            <person name="Goldberg J."/>
            <person name="Griggs A."/>
            <person name="Gujja S."/>
            <person name="Hansen M."/>
            <person name="Heiman D."/>
            <person name="Howarth C."/>
            <person name="Larimer J."/>
            <person name="Lui A."/>
            <person name="MacDonald P.J.P."/>
            <person name="McCowen C."/>
            <person name="Montmayeur A."/>
            <person name="Murphy C."/>
            <person name="Neiman D."/>
            <person name="Pearson M."/>
            <person name="Priest M."/>
            <person name="Roberts A."/>
            <person name="Saif S."/>
            <person name="Shea T."/>
            <person name="Sisk P."/>
            <person name="Stolte C."/>
            <person name="Sykes S."/>
            <person name="Wortman J."/>
            <person name="Nusbaum C."/>
            <person name="Birren B."/>
        </authorList>
    </citation>
    <scope>NUCLEOTIDE SEQUENCE [LARGE SCALE GENOMIC DNA]</scope>
    <source>
        <strain evidence="2 3">CCUG 37842</strain>
    </source>
</reference>
<dbReference type="RefSeq" id="WP_006308413.1">
    <property type="nucleotide sequence ID" value="NZ_JH601133.1"/>
</dbReference>
<feature type="transmembrane region" description="Helical" evidence="1">
    <location>
        <begin position="306"/>
        <end position="322"/>
    </location>
</feature>
<gene>
    <name evidence="2" type="ORF">HMPREF9708_00439</name>
</gene>
<dbReference type="InterPro" id="IPR018580">
    <property type="entry name" value="Uncharacterised_YfhO"/>
</dbReference>
<accession>H3NI11</accession>
<dbReference type="STRING" id="883113.HMPREF9708_00439"/>
<keyword evidence="3" id="KW-1185">Reference proteome</keyword>
<dbReference type="HOGENOM" id="CLU_008413_3_0_9"/>
<dbReference type="OrthoDB" id="9815466at2"/>
<dbReference type="Proteomes" id="UP000006190">
    <property type="component" value="Unassembled WGS sequence"/>
</dbReference>
<organism evidence="2 3">
    <name type="scientific">Facklamia languida CCUG 37842</name>
    <dbReference type="NCBI Taxonomy" id="883113"/>
    <lineage>
        <taxon>Bacteria</taxon>
        <taxon>Bacillati</taxon>
        <taxon>Bacillota</taxon>
        <taxon>Bacilli</taxon>
        <taxon>Lactobacillales</taxon>
        <taxon>Aerococcaceae</taxon>
        <taxon>Facklamia</taxon>
    </lineage>
</organism>
<feature type="transmembrane region" description="Helical" evidence="1">
    <location>
        <begin position="184"/>
        <end position="214"/>
    </location>
</feature>
<comment type="caution">
    <text evidence="2">The sequence shown here is derived from an EMBL/GenBank/DDBJ whole genome shotgun (WGS) entry which is preliminary data.</text>
</comment>
<dbReference type="PATRIC" id="fig|883113.3.peg.442"/>
<evidence type="ECO:0000256" key="1">
    <source>
        <dbReference type="SAM" id="Phobius"/>
    </source>
</evidence>
<feature type="transmembrane region" description="Helical" evidence="1">
    <location>
        <begin position="443"/>
        <end position="460"/>
    </location>
</feature>
<dbReference type="PANTHER" id="PTHR38454:SF1">
    <property type="entry name" value="INTEGRAL MEMBRANE PROTEIN"/>
    <property type="match status" value="1"/>
</dbReference>
<feature type="transmembrane region" description="Helical" evidence="1">
    <location>
        <begin position="234"/>
        <end position="253"/>
    </location>
</feature>
<name>H3NI11_9LACT</name>
<feature type="transmembrane region" description="Helical" evidence="1">
    <location>
        <begin position="389"/>
        <end position="407"/>
    </location>
</feature>
<feature type="transmembrane region" description="Helical" evidence="1">
    <location>
        <begin position="100"/>
        <end position="124"/>
    </location>
</feature>
<feature type="transmembrane region" description="Helical" evidence="1">
    <location>
        <begin position="136"/>
        <end position="164"/>
    </location>
</feature>
<proteinExistence type="predicted"/>
<protein>
    <recommendedName>
        <fullName evidence="4">YfhO family protein</fullName>
    </recommendedName>
</protein>
<feature type="transmembrane region" description="Helical" evidence="1">
    <location>
        <begin position="362"/>
        <end position="382"/>
    </location>
</feature>
<feature type="transmembrane region" description="Helical" evidence="1">
    <location>
        <begin position="331"/>
        <end position="350"/>
    </location>
</feature>
<keyword evidence="1" id="KW-1133">Transmembrane helix</keyword>
<keyword evidence="1" id="KW-0472">Membrane</keyword>
<dbReference type="EMBL" id="AGEG01000003">
    <property type="protein sequence ID" value="EHR37810.1"/>
    <property type="molecule type" value="Genomic_DNA"/>
</dbReference>
<evidence type="ECO:0000313" key="3">
    <source>
        <dbReference type="Proteomes" id="UP000006190"/>
    </source>
</evidence>
<keyword evidence="1" id="KW-0812">Transmembrane</keyword>
<feature type="transmembrane region" description="Helical" evidence="1">
    <location>
        <begin position="419"/>
        <end position="436"/>
    </location>
</feature>
<dbReference type="eggNOG" id="COG4485">
    <property type="taxonomic scope" value="Bacteria"/>
</dbReference>
<feature type="transmembrane region" description="Helical" evidence="1">
    <location>
        <begin position="7"/>
        <end position="25"/>
    </location>
</feature>
<dbReference type="Pfam" id="PF09586">
    <property type="entry name" value="YfhO"/>
    <property type="match status" value="1"/>
</dbReference>
<sequence>MKKRQLIYSMSAFCPLVILVIVWYFNHYFPFGSQSFLAIDFNQQFIDLYLFMRNSLHSGDLNSLFYSFTKSLGGNMVGAWAYYLLSPFNLFYLIVPLKYISYAIFLSVWLRYAAIGLSMAYYLIKRHQGESYPIRTIILAVAYALNGFAVSYQMVPIFMDALWLLPILLVALEEFLDGQRGYRYVLLLALTMIIQYYMGYMVCLFVFFYTFYYLVVHYGDHDLASFLKISLRKVLYLGVLSLLGIGLTSFILLPNIHNLLASKGALSSGMEFAWEFQINPLDILAKLMIGSFDNNGWSAGPNLPNIYMGSLGLIGLVFYYLSDKIKRRNKIASTFMLLIFFLSISHEWTSKIWHMGQNPAGFFYRFSWILIFFVLTLAFQGLKDCKVESWKVFVMMALTCLVQAVILPKEYSFLSPEQRQASALLVGLMVLILYFVKRGSWQWLMVLALTFFELGMNAFISQGAINHNNAYKFENALNVIDEAVDLIRPDQSDFYRISKTFYRSKNDPMAINYPGLTTFSSSLEASTRDLFENLGNSAIDASIYYYGTPLTDALFGVKYYIANEPFETDRQEEMDRTYVFPTDVTRKDILQPHNKMAETDRFSIYKVSQTLPIAFAINQAAAQLQLVPDQPIANQNAIAKSLMSQNQNLFEEVESSQSFTNLIHGATESGEQIYSRQDSTTNAQFTLTFTPETDDPYFINIPKSLSTYQDEVSILVNGEKLDYRSKFGSDQIFNIAHQQKGQRIDLTLEIKADRQFNLTQLKVFRFDQEQLTNLVTQLKDASMRVERWGSNFVKGSITAHDASWIFTSIPFDEGWRVKVDGKEVETHAIWDALLGFQVQPGDHQIEMVFKPKGLTVGILLSLFAGISLIGLFFLNQRYPRKDKVR</sequence>
<feature type="transmembrane region" description="Helical" evidence="1">
    <location>
        <begin position="854"/>
        <end position="875"/>
    </location>
</feature>
<feature type="transmembrane region" description="Helical" evidence="1">
    <location>
        <begin position="72"/>
        <end position="94"/>
    </location>
</feature>